<dbReference type="Pfam" id="PF10294">
    <property type="entry name" value="Methyltransf_16"/>
    <property type="match status" value="1"/>
</dbReference>
<accession>A0A075AHX1</accession>
<dbReference type="SUPFAM" id="SSF53335">
    <property type="entry name" value="S-adenosyl-L-methionine-dependent methyltransferases"/>
    <property type="match status" value="1"/>
</dbReference>
<sequence length="225" mass="25591">MMPPRVVMKRLHTDCQARQLDQQPLDQRSVEWVTCTFTNLFEGSFGSDVQYGRYTWRCAEALSQYIVGNCEQVHGKRILEVNLGAGTGLCGLVASLCGASWVTFSDRDHTLEGDLLRSAQSNGITQFDFCVLDWEFPTRYWRPRPFDLILASDTLFDKRGKLTAQTAALLLSSLTDAYLLLSIEPRCSFTDISILMKKYSLCSKLECAQTSRCEPIQIYRVEFQK</sequence>
<dbReference type="GeneID" id="20317164"/>
<dbReference type="KEGG" id="ovi:T265_02976"/>
<dbReference type="InterPro" id="IPR019410">
    <property type="entry name" value="Methyltransf_16"/>
</dbReference>
<dbReference type="InterPro" id="IPR029063">
    <property type="entry name" value="SAM-dependent_MTases_sf"/>
</dbReference>
<gene>
    <name evidence="1" type="ORF">T265_02976</name>
</gene>
<reference evidence="1 2" key="1">
    <citation type="submission" date="2013-11" db="EMBL/GenBank/DDBJ databases">
        <title>Opisthorchis viverrini - life in the bile duct.</title>
        <authorList>
            <person name="Young N.D."/>
            <person name="Nagarajan N."/>
            <person name="Lin S.J."/>
            <person name="Korhonen P.K."/>
            <person name="Jex A.R."/>
            <person name="Hall R.S."/>
            <person name="Safavi-Hemami H."/>
            <person name="Kaewkong W."/>
            <person name="Bertrand D."/>
            <person name="Gao S."/>
            <person name="Seet Q."/>
            <person name="Wongkham S."/>
            <person name="Teh B.T."/>
            <person name="Wongkham C."/>
            <person name="Intapan P.M."/>
            <person name="Maleewong W."/>
            <person name="Yang X."/>
            <person name="Hu M."/>
            <person name="Wang Z."/>
            <person name="Hofmann A."/>
            <person name="Sternberg P.W."/>
            <person name="Tan P."/>
            <person name="Wang J."/>
            <person name="Gasser R.B."/>
        </authorList>
    </citation>
    <scope>NUCLEOTIDE SEQUENCE [LARGE SCALE GENOMIC DNA]</scope>
</reference>
<name>A0A075AHX1_OPIVI</name>
<dbReference type="PANTHER" id="PTHR14614">
    <property type="entry name" value="HEPATOCELLULAR CARCINOMA-ASSOCIATED ANTIGEN"/>
    <property type="match status" value="1"/>
</dbReference>
<organism evidence="1 2">
    <name type="scientific">Opisthorchis viverrini</name>
    <name type="common">Southeast Asian liver fluke</name>
    <dbReference type="NCBI Taxonomy" id="6198"/>
    <lineage>
        <taxon>Eukaryota</taxon>
        <taxon>Metazoa</taxon>
        <taxon>Spiralia</taxon>
        <taxon>Lophotrochozoa</taxon>
        <taxon>Platyhelminthes</taxon>
        <taxon>Trematoda</taxon>
        <taxon>Digenea</taxon>
        <taxon>Opisthorchiida</taxon>
        <taxon>Opisthorchiata</taxon>
        <taxon>Opisthorchiidae</taxon>
        <taxon>Opisthorchis</taxon>
    </lineage>
</organism>
<dbReference type="Gene3D" id="3.40.50.150">
    <property type="entry name" value="Vaccinia Virus protein VP39"/>
    <property type="match status" value="1"/>
</dbReference>
<dbReference type="AlphaFoldDB" id="A0A075AHX1"/>
<evidence type="ECO:0000313" key="1">
    <source>
        <dbReference type="EMBL" id="KER30624.1"/>
    </source>
</evidence>
<keyword evidence="2" id="KW-1185">Reference proteome</keyword>
<protein>
    <submittedName>
        <fullName evidence="1">Uncharacterized protein</fullName>
    </submittedName>
</protein>
<dbReference type="EMBL" id="KL596658">
    <property type="protein sequence ID" value="KER30624.1"/>
    <property type="molecule type" value="Genomic_DNA"/>
</dbReference>
<dbReference type="RefSeq" id="XP_009165619.1">
    <property type="nucleotide sequence ID" value="XM_009167355.1"/>
</dbReference>
<proteinExistence type="predicted"/>
<dbReference type="CTD" id="20317164"/>
<dbReference type="Proteomes" id="UP000054324">
    <property type="component" value="Unassembled WGS sequence"/>
</dbReference>
<dbReference type="STRING" id="6198.A0A075AHX1"/>
<evidence type="ECO:0000313" key="2">
    <source>
        <dbReference type="Proteomes" id="UP000054324"/>
    </source>
</evidence>
<dbReference type="OrthoDB" id="407325at2759"/>